<dbReference type="VEuPathDB" id="AmoebaDB:EIN_419350"/>
<keyword evidence="2" id="KW-1185">Reference proteome</keyword>
<organism evidence="1 2">
    <name type="scientific">Entamoeba invadens IP1</name>
    <dbReference type="NCBI Taxonomy" id="370355"/>
    <lineage>
        <taxon>Eukaryota</taxon>
        <taxon>Amoebozoa</taxon>
        <taxon>Evosea</taxon>
        <taxon>Archamoebae</taxon>
        <taxon>Mastigamoebida</taxon>
        <taxon>Entamoebidae</taxon>
        <taxon>Entamoeba</taxon>
    </lineage>
</organism>
<proteinExistence type="predicted"/>
<dbReference type="AlphaFoldDB" id="A0A0A1U1W0"/>
<dbReference type="RefSeq" id="XP_004254777.1">
    <property type="nucleotide sequence ID" value="XM_004254729.1"/>
</dbReference>
<dbReference type="GeneID" id="14886937"/>
<name>A0A0A1U1W0_ENTIV</name>
<sequence>MSLTFQCACCNIRINSVRREKSAEDGLPVTEDKVVEWLTGSVTVKYTFLTQSHKSGKWNILKCLNCKSNFLAMKNDDSKTILLLDNSTDSIQNKHFSTTYGIFLDTSGELVEGFVDEEERKEIAKIRKERVDALYKLKEQKIADYVKRLEEKFDSEKAEIEHEEKAMLSSCAVNLIEANVNEKEDESYFAYDEENPFGVSSDRVDVANESTTEVKSEVLHLNDLDEMPQQEKMKEMPGKLHNALKREVAMKQAQKKPQNVTEANNHGNTKSLGFLEMMKSTEQIKIARSFTGGEGFGDDSNEFFPKTFQEYTLNQKEVSDVPISSSHIKCFKNNY</sequence>
<gene>
    <name evidence="1" type="ORF">EIN_419350</name>
</gene>
<evidence type="ECO:0000313" key="1">
    <source>
        <dbReference type="EMBL" id="ELP88006.1"/>
    </source>
</evidence>
<reference evidence="1 2" key="1">
    <citation type="submission" date="2012-10" db="EMBL/GenBank/DDBJ databases">
        <authorList>
            <person name="Zafar N."/>
            <person name="Inman J."/>
            <person name="Hall N."/>
            <person name="Lorenzi H."/>
            <person name="Caler E."/>
        </authorList>
    </citation>
    <scope>NUCLEOTIDE SEQUENCE [LARGE SCALE GENOMIC DNA]</scope>
    <source>
        <strain evidence="1 2">IP1</strain>
    </source>
</reference>
<dbReference type="KEGG" id="eiv:EIN_419350"/>
<accession>A0A0A1U1W0</accession>
<dbReference type="OrthoDB" id="29540at2759"/>
<dbReference type="EMBL" id="KB206772">
    <property type="protein sequence ID" value="ELP88006.1"/>
    <property type="molecule type" value="Genomic_DNA"/>
</dbReference>
<evidence type="ECO:0000313" key="2">
    <source>
        <dbReference type="Proteomes" id="UP000014680"/>
    </source>
</evidence>
<dbReference type="OMA" id="CCNIRIN"/>
<protein>
    <submittedName>
        <fullName evidence="1">Uncharacterized protein</fullName>
    </submittedName>
</protein>
<dbReference type="Proteomes" id="UP000014680">
    <property type="component" value="Unassembled WGS sequence"/>
</dbReference>